<dbReference type="EMBL" id="LAZR01038357">
    <property type="protein sequence ID" value="KKL19772.1"/>
    <property type="molecule type" value="Genomic_DNA"/>
</dbReference>
<comment type="caution">
    <text evidence="3">The sequence shown here is derived from an EMBL/GenBank/DDBJ whole genome shotgun (WGS) entry which is preliminary data.</text>
</comment>
<sequence length="123" mass="12957">IYRLVQGTAAETGDMGTAVAAINVPAEESILQRIDPQTVRSLLEGYSVSFTRPDGDIGELTSADTFRIARLSFPLAALALALLLGEVLLSWSIGRSAVNPPKPNEIGPNETKGNSSIRPAHSG</sequence>
<feature type="region of interest" description="Disordered" evidence="1">
    <location>
        <begin position="95"/>
        <end position="123"/>
    </location>
</feature>
<protein>
    <submittedName>
        <fullName evidence="3">Uncharacterized protein</fullName>
    </submittedName>
</protein>
<keyword evidence="2" id="KW-0812">Transmembrane</keyword>
<reference evidence="3" key="1">
    <citation type="journal article" date="2015" name="Nature">
        <title>Complex archaea that bridge the gap between prokaryotes and eukaryotes.</title>
        <authorList>
            <person name="Spang A."/>
            <person name="Saw J.H."/>
            <person name="Jorgensen S.L."/>
            <person name="Zaremba-Niedzwiedzka K."/>
            <person name="Martijn J."/>
            <person name="Lind A.E."/>
            <person name="van Eijk R."/>
            <person name="Schleper C."/>
            <person name="Guy L."/>
            <person name="Ettema T.J."/>
        </authorList>
    </citation>
    <scope>NUCLEOTIDE SEQUENCE</scope>
</reference>
<keyword evidence="2" id="KW-1133">Transmembrane helix</keyword>
<name>A0A0F9C0N9_9ZZZZ</name>
<keyword evidence="2" id="KW-0472">Membrane</keyword>
<proteinExistence type="predicted"/>
<feature type="transmembrane region" description="Helical" evidence="2">
    <location>
        <begin position="71"/>
        <end position="93"/>
    </location>
</feature>
<evidence type="ECO:0000313" key="3">
    <source>
        <dbReference type="EMBL" id="KKL19772.1"/>
    </source>
</evidence>
<feature type="non-terminal residue" evidence="3">
    <location>
        <position position="1"/>
    </location>
</feature>
<gene>
    <name evidence="3" type="ORF">LCGC14_2462130</name>
</gene>
<organism evidence="3">
    <name type="scientific">marine sediment metagenome</name>
    <dbReference type="NCBI Taxonomy" id="412755"/>
    <lineage>
        <taxon>unclassified sequences</taxon>
        <taxon>metagenomes</taxon>
        <taxon>ecological metagenomes</taxon>
    </lineage>
</organism>
<accession>A0A0F9C0N9</accession>
<dbReference type="AlphaFoldDB" id="A0A0F9C0N9"/>
<evidence type="ECO:0000256" key="2">
    <source>
        <dbReference type="SAM" id="Phobius"/>
    </source>
</evidence>
<evidence type="ECO:0000256" key="1">
    <source>
        <dbReference type="SAM" id="MobiDB-lite"/>
    </source>
</evidence>